<evidence type="ECO:0000313" key="2">
    <source>
        <dbReference type="EMBL" id="GAB40687.1"/>
    </source>
</evidence>
<keyword evidence="1" id="KW-1133">Transmembrane helix</keyword>
<dbReference type="RefSeq" id="WP_005207769.1">
    <property type="nucleotide sequence ID" value="NZ_BAFC01000112.1"/>
</dbReference>
<accession>H5U4M9</accession>
<protein>
    <submittedName>
        <fullName evidence="2">Uncharacterized protein</fullName>
    </submittedName>
</protein>
<name>H5U4M9_9ACTN</name>
<dbReference type="Proteomes" id="UP000005845">
    <property type="component" value="Unassembled WGS sequence"/>
</dbReference>
<dbReference type="AlphaFoldDB" id="H5U4M9"/>
<sequence>MSPTNGAGNLPPIQIEWTARQGDARRATLSSLAAPRLWARTVGIAAVFATIFAAVCIATGSGWSLGLLIGVSVFLVCSVAWIGAALIAGHVQNRKILAPGATWGAGADDEFLRVDTPASTVLLRRDSIRSVTPVGGQLVLVKASPESIRLLPAPLFAQPVWTLESC</sequence>
<dbReference type="EMBL" id="BAFC01000112">
    <property type="protein sequence ID" value="GAB40687.1"/>
    <property type="molecule type" value="Genomic_DNA"/>
</dbReference>
<evidence type="ECO:0000256" key="1">
    <source>
        <dbReference type="SAM" id="Phobius"/>
    </source>
</evidence>
<keyword evidence="1" id="KW-0472">Membrane</keyword>
<gene>
    <name evidence="2" type="ORF">GOSPT_114_00300</name>
</gene>
<proteinExistence type="predicted"/>
<evidence type="ECO:0000313" key="3">
    <source>
        <dbReference type="Proteomes" id="UP000005845"/>
    </source>
</evidence>
<reference evidence="2 3" key="1">
    <citation type="submission" date="2012-02" db="EMBL/GenBank/DDBJ databases">
        <title>Whole genome shotgun sequence of Gordonia sputi NBRC 100414.</title>
        <authorList>
            <person name="Yoshida I."/>
            <person name="Hosoyama A."/>
            <person name="Tsuchikane K."/>
            <person name="Katsumata H."/>
            <person name="Yamazaki S."/>
            <person name="Fujita N."/>
        </authorList>
    </citation>
    <scope>NUCLEOTIDE SEQUENCE [LARGE SCALE GENOMIC DNA]</scope>
    <source>
        <strain evidence="2 3">NBRC 100414</strain>
    </source>
</reference>
<feature type="transmembrane region" description="Helical" evidence="1">
    <location>
        <begin position="37"/>
        <end position="60"/>
    </location>
</feature>
<organism evidence="2 3">
    <name type="scientific">Gordonia sputi NBRC 100414</name>
    <dbReference type="NCBI Taxonomy" id="1089453"/>
    <lineage>
        <taxon>Bacteria</taxon>
        <taxon>Bacillati</taxon>
        <taxon>Actinomycetota</taxon>
        <taxon>Actinomycetes</taxon>
        <taxon>Mycobacteriales</taxon>
        <taxon>Gordoniaceae</taxon>
        <taxon>Gordonia</taxon>
    </lineage>
</organism>
<feature type="transmembrane region" description="Helical" evidence="1">
    <location>
        <begin position="66"/>
        <end position="88"/>
    </location>
</feature>
<keyword evidence="1" id="KW-0812">Transmembrane</keyword>
<comment type="caution">
    <text evidence="2">The sequence shown here is derived from an EMBL/GenBank/DDBJ whole genome shotgun (WGS) entry which is preliminary data.</text>
</comment>
<keyword evidence="3" id="KW-1185">Reference proteome</keyword>